<dbReference type="InterPro" id="IPR010618">
    <property type="entry name" value="RPF"/>
</dbReference>
<evidence type="ECO:0000256" key="1">
    <source>
        <dbReference type="ARBA" id="ARBA00022729"/>
    </source>
</evidence>
<gene>
    <name evidence="4" type="ORF">KC685_03225</name>
</gene>
<dbReference type="Pfam" id="PF06737">
    <property type="entry name" value="Transglycosylas"/>
    <property type="match status" value="1"/>
</dbReference>
<dbReference type="SMART" id="SM01208">
    <property type="entry name" value="G5"/>
    <property type="match status" value="1"/>
</dbReference>
<dbReference type="InterPro" id="IPR011098">
    <property type="entry name" value="G5_dom"/>
</dbReference>
<evidence type="ECO:0000256" key="2">
    <source>
        <dbReference type="ARBA" id="ARBA00022801"/>
    </source>
</evidence>
<reference evidence="4" key="2">
    <citation type="journal article" date="2021" name="Microbiome">
        <title>Successional dynamics and alternative stable states in a saline activated sludge microbial community over 9 years.</title>
        <authorList>
            <person name="Wang Y."/>
            <person name="Ye J."/>
            <person name="Ju F."/>
            <person name="Liu L."/>
            <person name="Boyd J.A."/>
            <person name="Deng Y."/>
            <person name="Parks D.H."/>
            <person name="Jiang X."/>
            <person name="Yin X."/>
            <person name="Woodcroft B.J."/>
            <person name="Tyson G.W."/>
            <person name="Hugenholtz P."/>
            <person name="Polz M.F."/>
            <person name="Zhang T."/>
        </authorList>
    </citation>
    <scope>NUCLEOTIDE SEQUENCE</scope>
    <source>
        <strain evidence="4">HKST-UBA17</strain>
    </source>
</reference>
<sequence length="313" mass="35251">MERKLQKSLNNSRRSLRLLAFGLLSGYLILPAIIFILTSHPGFVSAEDNLVINEHSEELLIPEWMRSTDHPRSTDQIFGYNIIKVETVDGIFNLFTPYSSVEDILTDAGIQFDEDDKLNVSPNEILGSSAYIKLTKIDSNEESVEYPVPFSTIFEEDPELEVGNEILKQEGVDGKKVVVYEHIFADGVKVDQKIASETIIKDPTPEIIIKGTKPLPIILYTSNTCNYWDGIIDEKTADPNERLWLKSVMRCESGCNAANNGPHKGLFQFLPSTFERYGGENIFDGAEQIDITLRIYRLGGSGQWPYCSSRVTF</sequence>
<organism evidence="4 5">
    <name type="scientific">Candidatus Dojkabacteria bacterium</name>
    <dbReference type="NCBI Taxonomy" id="2099670"/>
    <lineage>
        <taxon>Bacteria</taxon>
        <taxon>Candidatus Dojkabacteria</taxon>
    </lineage>
</organism>
<keyword evidence="1" id="KW-0732">Signal</keyword>
<evidence type="ECO:0000313" key="5">
    <source>
        <dbReference type="Proteomes" id="UP000741282"/>
    </source>
</evidence>
<accession>A0A955I1H1</accession>
<dbReference type="InterPro" id="IPR007137">
    <property type="entry name" value="DUF348"/>
</dbReference>
<dbReference type="GO" id="GO:0016787">
    <property type="term" value="F:hydrolase activity"/>
    <property type="evidence" value="ECO:0007669"/>
    <property type="project" value="UniProtKB-KW"/>
</dbReference>
<dbReference type="InterPro" id="IPR023346">
    <property type="entry name" value="Lysozyme-like_dom_sf"/>
</dbReference>
<evidence type="ECO:0000313" key="4">
    <source>
        <dbReference type="EMBL" id="MCA9376905.1"/>
    </source>
</evidence>
<dbReference type="Gene3D" id="2.20.230.10">
    <property type="entry name" value="Resuscitation-promoting factor rpfb"/>
    <property type="match status" value="1"/>
</dbReference>
<proteinExistence type="predicted"/>
<dbReference type="PROSITE" id="PS51109">
    <property type="entry name" value="G5"/>
    <property type="match status" value="1"/>
</dbReference>
<keyword evidence="2" id="KW-0378">Hydrolase</keyword>
<dbReference type="EMBL" id="JAGQLN010000010">
    <property type="protein sequence ID" value="MCA9376905.1"/>
    <property type="molecule type" value="Genomic_DNA"/>
</dbReference>
<name>A0A955I1H1_9BACT</name>
<dbReference type="Pfam" id="PF03990">
    <property type="entry name" value="DUF348"/>
    <property type="match status" value="1"/>
</dbReference>
<comment type="caution">
    <text evidence="4">The sequence shown here is derived from an EMBL/GenBank/DDBJ whole genome shotgun (WGS) entry which is preliminary data.</text>
</comment>
<dbReference type="Proteomes" id="UP000741282">
    <property type="component" value="Unassembled WGS sequence"/>
</dbReference>
<dbReference type="AlphaFoldDB" id="A0A955I1H1"/>
<dbReference type="Pfam" id="PF07501">
    <property type="entry name" value="G5"/>
    <property type="match status" value="1"/>
</dbReference>
<evidence type="ECO:0000259" key="3">
    <source>
        <dbReference type="PROSITE" id="PS51109"/>
    </source>
</evidence>
<protein>
    <submittedName>
        <fullName evidence="4">G5 domain-containing protein</fullName>
    </submittedName>
</protein>
<dbReference type="Gene3D" id="1.10.530.10">
    <property type="match status" value="1"/>
</dbReference>
<feature type="domain" description="G5" evidence="3">
    <location>
        <begin position="134"/>
        <end position="214"/>
    </location>
</feature>
<reference evidence="4" key="1">
    <citation type="submission" date="2020-04" db="EMBL/GenBank/DDBJ databases">
        <authorList>
            <person name="Zhang T."/>
        </authorList>
    </citation>
    <scope>NUCLEOTIDE SEQUENCE</scope>
    <source>
        <strain evidence="4">HKST-UBA17</strain>
    </source>
</reference>
<dbReference type="SUPFAM" id="SSF53955">
    <property type="entry name" value="Lysozyme-like"/>
    <property type="match status" value="1"/>
</dbReference>